<dbReference type="CDD" id="cd03696">
    <property type="entry name" value="SelB_II"/>
    <property type="match status" value="1"/>
</dbReference>
<dbReference type="OrthoDB" id="9803139at2"/>
<dbReference type="AlphaFoldDB" id="A0A1H0P3L2"/>
<evidence type="ECO:0000256" key="3">
    <source>
        <dbReference type="ARBA" id="ARBA00022490"/>
    </source>
</evidence>
<dbReference type="SUPFAM" id="SSF50447">
    <property type="entry name" value="Translation proteins"/>
    <property type="match status" value="1"/>
</dbReference>
<dbReference type="InterPro" id="IPR036388">
    <property type="entry name" value="WH-like_DNA-bd_sf"/>
</dbReference>
<dbReference type="GO" id="GO:0003924">
    <property type="term" value="F:GTPase activity"/>
    <property type="evidence" value="ECO:0007669"/>
    <property type="project" value="InterPro"/>
</dbReference>
<reference evidence="10 11" key="1">
    <citation type="submission" date="2016-10" db="EMBL/GenBank/DDBJ databases">
        <authorList>
            <person name="de Groot N.N."/>
        </authorList>
    </citation>
    <scope>NUCLEOTIDE SEQUENCE [LARGE SCALE GENOMIC DNA]</scope>
    <source>
        <strain evidence="10 11">DSM 12130</strain>
    </source>
</reference>
<dbReference type="SUPFAM" id="SSF52540">
    <property type="entry name" value="P-loop containing nucleoside triphosphate hydrolases"/>
    <property type="match status" value="1"/>
</dbReference>
<dbReference type="Pfam" id="PF25461">
    <property type="entry name" value="Beta-barrel_SelB"/>
    <property type="match status" value="1"/>
</dbReference>
<dbReference type="Pfam" id="PF00009">
    <property type="entry name" value="GTP_EFTU"/>
    <property type="match status" value="1"/>
</dbReference>
<feature type="domain" description="Tr-type G" evidence="9">
    <location>
        <begin position="1"/>
        <end position="171"/>
    </location>
</feature>
<dbReference type="SUPFAM" id="SSF46785">
    <property type="entry name" value="Winged helix' DNA-binding domain"/>
    <property type="match status" value="3"/>
</dbReference>
<name>A0A1H0P3L2_9BACT</name>
<dbReference type="CDD" id="cd15491">
    <property type="entry name" value="selB_III"/>
    <property type="match status" value="1"/>
</dbReference>
<dbReference type="Gene3D" id="3.40.50.300">
    <property type="entry name" value="P-loop containing nucleotide triphosphate hydrolases"/>
    <property type="match status" value="1"/>
</dbReference>
<keyword evidence="3" id="KW-0963">Cytoplasm</keyword>
<dbReference type="InterPro" id="IPR057335">
    <property type="entry name" value="Beta-barrel_SelB"/>
</dbReference>
<dbReference type="NCBIfam" id="TIGR00231">
    <property type="entry name" value="small_GTP"/>
    <property type="match status" value="1"/>
</dbReference>
<dbReference type="PRINTS" id="PR00315">
    <property type="entry name" value="ELONGATNFCT"/>
</dbReference>
<dbReference type="PROSITE" id="PS00301">
    <property type="entry name" value="G_TR_1"/>
    <property type="match status" value="1"/>
</dbReference>
<dbReference type="Gene3D" id="1.10.10.2770">
    <property type="match status" value="1"/>
</dbReference>
<keyword evidence="11" id="KW-1185">Reference proteome</keyword>
<dbReference type="EMBL" id="FNJI01000008">
    <property type="protein sequence ID" value="SDO99318.1"/>
    <property type="molecule type" value="Genomic_DNA"/>
</dbReference>
<dbReference type="Gene3D" id="1.10.10.10">
    <property type="entry name" value="Winged helix-like DNA-binding domain superfamily/Winged helix DNA-binding domain"/>
    <property type="match status" value="1"/>
</dbReference>
<evidence type="ECO:0000313" key="10">
    <source>
        <dbReference type="EMBL" id="SDO99318.1"/>
    </source>
</evidence>
<accession>A0A1H0P3L2</accession>
<dbReference type="GO" id="GO:0005525">
    <property type="term" value="F:GTP binding"/>
    <property type="evidence" value="ECO:0007669"/>
    <property type="project" value="UniProtKB-KW"/>
</dbReference>
<evidence type="ECO:0000313" key="11">
    <source>
        <dbReference type="Proteomes" id="UP000199073"/>
    </source>
</evidence>
<dbReference type="InterPro" id="IPR015190">
    <property type="entry name" value="Elong_fac_SelB-wing-hlx_typ-2"/>
</dbReference>
<dbReference type="InterPro" id="IPR004535">
    <property type="entry name" value="Transl_elong_SelB"/>
</dbReference>
<dbReference type="InterPro" id="IPR009001">
    <property type="entry name" value="Transl_elong_EF1A/Init_IF2_C"/>
</dbReference>
<dbReference type="NCBIfam" id="TIGR00475">
    <property type="entry name" value="selB"/>
    <property type="match status" value="1"/>
</dbReference>
<keyword evidence="4" id="KW-0547">Nucleotide-binding</keyword>
<dbReference type="PROSITE" id="PS51722">
    <property type="entry name" value="G_TR_2"/>
    <property type="match status" value="1"/>
</dbReference>
<evidence type="ECO:0000256" key="7">
    <source>
        <dbReference type="ARBA" id="ARBA00025526"/>
    </source>
</evidence>
<dbReference type="RefSeq" id="WP_092221492.1">
    <property type="nucleotide sequence ID" value="NZ_FNJI01000008.1"/>
</dbReference>
<keyword evidence="10" id="KW-0251">Elongation factor</keyword>
<evidence type="ECO:0000256" key="2">
    <source>
        <dbReference type="ARBA" id="ARBA00015953"/>
    </source>
</evidence>
<gene>
    <name evidence="10" type="ORF">SAMN05660330_01556</name>
</gene>
<dbReference type="Proteomes" id="UP000199073">
    <property type="component" value="Unassembled WGS sequence"/>
</dbReference>
<dbReference type="PANTHER" id="PTHR43721">
    <property type="entry name" value="ELONGATION FACTOR TU-RELATED"/>
    <property type="match status" value="1"/>
</dbReference>
<evidence type="ECO:0000256" key="1">
    <source>
        <dbReference type="ARBA" id="ARBA00004496"/>
    </source>
</evidence>
<dbReference type="InterPro" id="IPR050055">
    <property type="entry name" value="EF-Tu_GTPase"/>
</dbReference>
<dbReference type="PANTHER" id="PTHR43721:SF22">
    <property type="entry name" value="ELONGATION FACTOR TU, MITOCHONDRIAL"/>
    <property type="match status" value="1"/>
</dbReference>
<dbReference type="InterPro" id="IPR036390">
    <property type="entry name" value="WH_DNA-bd_sf"/>
</dbReference>
<dbReference type="InterPro" id="IPR009000">
    <property type="entry name" value="Transl_B-barrel_sf"/>
</dbReference>
<evidence type="ECO:0000256" key="6">
    <source>
        <dbReference type="ARBA" id="ARBA00023134"/>
    </source>
</evidence>
<evidence type="ECO:0000256" key="4">
    <source>
        <dbReference type="ARBA" id="ARBA00022741"/>
    </source>
</evidence>
<keyword evidence="5" id="KW-0648">Protein biosynthesis</keyword>
<dbReference type="Gene3D" id="2.40.30.10">
    <property type="entry name" value="Translation factors"/>
    <property type="match status" value="1"/>
</dbReference>
<evidence type="ECO:0000256" key="8">
    <source>
        <dbReference type="ARBA" id="ARBA00031615"/>
    </source>
</evidence>
<dbReference type="Pfam" id="PF09107">
    <property type="entry name" value="WHD_3rd_SelB"/>
    <property type="match status" value="1"/>
</dbReference>
<dbReference type="GO" id="GO:0003746">
    <property type="term" value="F:translation elongation factor activity"/>
    <property type="evidence" value="ECO:0007669"/>
    <property type="project" value="UniProtKB-KW"/>
</dbReference>
<dbReference type="GO" id="GO:0005829">
    <property type="term" value="C:cytosol"/>
    <property type="evidence" value="ECO:0007669"/>
    <property type="project" value="TreeGrafter"/>
</dbReference>
<dbReference type="Pfam" id="PF03144">
    <property type="entry name" value="GTP_EFTU_D2"/>
    <property type="match status" value="1"/>
</dbReference>
<dbReference type="InterPro" id="IPR015191">
    <property type="entry name" value="SelB_WHD4"/>
</dbReference>
<keyword evidence="6" id="KW-0342">GTP-binding</keyword>
<evidence type="ECO:0000256" key="5">
    <source>
        <dbReference type="ARBA" id="ARBA00022917"/>
    </source>
</evidence>
<dbReference type="STRING" id="91360.SAMN05660330_01556"/>
<dbReference type="SUPFAM" id="SSF50465">
    <property type="entry name" value="EF-Tu/eEF-1alpha/eIF2-gamma C-terminal domain"/>
    <property type="match status" value="1"/>
</dbReference>
<comment type="function">
    <text evidence="7">Translation factor necessary for the incorporation of selenocysteine into proteins. It probably replaces EF-Tu for the insertion of selenocysteine directed by the UGA codon. SelB binds GTP and GDP.</text>
</comment>
<dbReference type="Pfam" id="PF09106">
    <property type="entry name" value="WHD_2nd_SelB"/>
    <property type="match status" value="1"/>
</dbReference>
<dbReference type="InterPro" id="IPR031157">
    <property type="entry name" value="G_TR_CS"/>
</dbReference>
<dbReference type="InterPro" id="IPR005225">
    <property type="entry name" value="Small_GTP-bd"/>
</dbReference>
<evidence type="ECO:0000259" key="9">
    <source>
        <dbReference type="PROSITE" id="PS51722"/>
    </source>
</evidence>
<protein>
    <recommendedName>
        <fullName evidence="2">Selenocysteine-specific elongation factor</fullName>
    </recommendedName>
    <alternativeName>
        <fullName evidence="8">SelB translation factor</fullName>
    </alternativeName>
</protein>
<dbReference type="CDD" id="cd04171">
    <property type="entry name" value="SelB"/>
    <property type="match status" value="1"/>
</dbReference>
<dbReference type="InterPro" id="IPR004161">
    <property type="entry name" value="EFTu-like_2"/>
</dbReference>
<comment type="subcellular location">
    <subcellularLocation>
        <location evidence="1">Cytoplasm</location>
    </subcellularLocation>
</comment>
<dbReference type="InterPro" id="IPR000795">
    <property type="entry name" value="T_Tr_GTP-bd_dom"/>
</dbReference>
<proteinExistence type="predicted"/>
<dbReference type="InterPro" id="IPR027417">
    <property type="entry name" value="P-loop_NTPase"/>
</dbReference>
<dbReference type="GO" id="GO:0003723">
    <property type="term" value="F:RNA binding"/>
    <property type="evidence" value="ECO:0007669"/>
    <property type="project" value="InterPro"/>
</dbReference>
<dbReference type="GO" id="GO:0001514">
    <property type="term" value="P:selenocysteine incorporation"/>
    <property type="evidence" value="ECO:0007669"/>
    <property type="project" value="InterPro"/>
</dbReference>
<organism evidence="10 11">
    <name type="scientific">Desulforhopalus singaporensis</name>
    <dbReference type="NCBI Taxonomy" id="91360"/>
    <lineage>
        <taxon>Bacteria</taxon>
        <taxon>Pseudomonadati</taxon>
        <taxon>Thermodesulfobacteriota</taxon>
        <taxon>Desulfobulbia</taxon>
        <taxon>Desulfobulbales</taxon>
        <taxon>Desulfocapsaceae</taxon>
        <taxon>Desulforhopalus</taxon>
    </lineage>
</organism>
<sequence>MREIVLGTAGHVDHGKTSFVKALTGFETDRLKEEKKRGITIELGFAYLDLPCGHRIGIVDVPGHEKFVKTMVSGVSGIDILIFIVAADEGIMPQTVEHFDICRLMGIEQGIVVITKKDMVDSDWLEMVNDEVVEFCEGSFLEGAPIINVSSITGEGIEEVRKEIDKMVRAHNFTEVFGPFRLSVDRIFAVKGFGSVVTGTSISGRTEIGEELCLYPSGRVAKVRGIQVHSRSVEQVEAGHRTAINLQGVDTDEIKRGMVLAPPNTLKPSYMLDCHLIYLGANPKPLKHRTRVRVHLGTAEILGRISLLDRDELQPGEEAVVQFLLEDKASVWPGDKYVIRSYSPILTIGGGTVLGNVSPRKRKRLVEKDREYNRSVAEIMQSGTVEDKILCLLSEKQEMGLTAEEMSIRLGLFGKHLNKALQNPISQKKIAVVDSATQRYVVVEIAEKIKDMLVARLEKHHRDKPMLPGLAKEELRSSLGRAVDPKVFNYCVNDLVKKNVMVQEGSDIRMAGHEVALKADEKELQQELARWYSEKGLYTPTIKETMDHFDEYPATLVKEVISLQLREGQLVKISESLYYARQVIDPLIDSVVSHIEKNGEIDAPAFKELTGLTRKFSIPVLEYLDRVKITMRVGDKRILRKKVS</sequence>